<dbReference type="InterPro" id="IPR013106">
    <property type="entry name" value="Ig_V-set"/>
</dbReference>
<dbReference type="PROSITE" id="PS50835">
    <property type="entry name" value="IG_LIKE"/>
    <property type="match status" value="2"/>
</dbReference>
<dbReference type="Proteomes" id="UP000291020">
    <property type="component" value="Unassembled WGS sequence"/>
</dbReference>
<dbReference type="SMART" id="SM00409">
    <property type="entry name" value="IG"/>
    <property type="match status" value="2"/>
</dbReference>
<dbReference type="PANTHER" id="PTHR23267">
    <property type="entry name" value="IMMUNOGLOBULIN LIGHT CHAIN"/>
    <property type="match status" value="1"/>
</dbReference>
<organism evidence="3 4">
    <name type="scientific">Gopherus agassizii</name>
    <name type="common">Agassiz's desert tortoise</name>
    <dbReference type="NCBI Taxonomy" id="38772"/>
    <lineage>
        <taxon>Eukaryota</taxon>
        <taxon>Metazoa</taxon>
        <taxon>Chordata</taxon>
        <taxon>Craniata</taxon>
        <taxon>Vertebrata</taxon>
        <taxon>Euteleostomi</taxon>
        <taxon>Archelosauria</taxon>
        <taxon>Testudinata</taxon>
        <taxon>Testudines</taxon>
        <taxon>Cryptodira</taxon>
        <taxon>Durocryptodira</taxon>
        <taxon>Testudinoidea</taxon>
        <taxon>Testudinidae</taxon>
        <taxon>Gopherus</taxon>
    </lineage>
</organism>
<name>A0A452HIR8_9SAUR</name>
<dbReference type="SMART" id="SM00406">
    <property type="entry name" value="IGv"/>
    <property type="match status" value="2"/>
</dbReference>
<dbReference type="InterPro" id="IPR003599">
    <property type="entry name" value="Ig_sub"/>
</dbReference>
<dbReference type="Gene3D" id="2.60.40.10">
    <property type="entry name" value="Immunoglobulins"/>
    <property type="match status" value="2"/>
</dbReference>
<dbReference type="InterPro" id="IPR013783">
    <property type="entry name" value="Ig-like_fold"/>
</dbReference>
<reference evidence="4" key="1">
    <citation type="journal article" date="2017" name="PLoS ONE">
        <title>The Agassiz's desert tortoise genome provides a resource for the conservation of a threatened species.</title>
        <authorList>
            <person name="Tollis M."/>
            <person name="DeNardo D.F."/>
            <person name="Cornelius J.A."/>
            <person name="Dolby G.A."/>
            <person name="Edwards T."/>
            <person name="Henen B.T."/>
            <person name="Karl A.E."/>
            <person name="Murphy R.W."/>
            <person name="Kusumi K."/>
        </authorList>
    </citation>
    <scope>NUCLEOTIDE SEQUENCE [LARGE SCALE GENOMIC DNA]</scope>
</reference>
<dbReference type="AlphaFoldDB" id="A0A452HIR8"/>
<evidence type="ECO:0000313" key="3">
    <source>
        <dbReference type="Ensembl" id="ENSGAGP00000014802.1"/>
    </source>
</evidence>
<protein>
    <recommendedName>
        <fullName evidence="2">Ig-like domain-containing protein</fullName>
    </recommendedName>
</protein>
<keyword evidence="4" id="KW-1185">Reference proteome</keyword>
<keyword evidence="1" id="KW-0732">Signal</keyword>
<reference evidence="3" key="3">
    <citation type="submission" date="2025-09" db="UniProtKB">
        <authorList>
            <consortium name="Ensembl"/>
        </authorList>
    </citation>
    <scope>IDENTIFICATION</scope>
</reference>
<feature type="domain" description="Ig-like" evidence="2">
    <location>
        <begin position="5"/>
        <end position="122"/>
    </location>
</feature>
<evidence type="ECO:0000259" key="2">
    <source>
        <dbReference type="PROSITE" id="PS50835"/>
    </source>
</evidence>
<reference evidence="3" key="2">
    <citation type="submission" date="2025-08" db="UniProtKB">
        <authorList>
            <consortium name="Ensembl"/>
        </authorList>
    </citation>
    <scope>IDENTIFICATION</scope>
</reference>
<dbReference type="InterPro" id="IPR036179">
    <property type="entry name" value="Ig-like_dom_sf"/>
</dbReference>
<dbReference type="Ensembl" id="ENSGAGT00000016914.1">
    <property type="protein sequence ID" value="ENSGAGP00000014802.1"/>
    <property type="gene ID" value="ENSGAGG00000011214.1"/>
</dbReference>
<dbReference type="Pfam" id="PF07686">
    <property type="entry name" value="V-set"/>
    <property type="match status" value="2"/>
</dbReference>
<dbReference type="STRING" id="38772.ENSGAGP00000014802"/>
<dbReference type="InterPro" id="IPR007110">
    <property type="entry name" value="Ig-like_dom"/>
</dbReference>
<sequence length="238" mass="26327">MAWDPLLLTLLTYCSGSLAQFVLTQPPSASESPEQTVMISCARSRSSISSYYVSWYQQKLGNVPCLIMHSTSTRPSGIPERFTGSRSSNTMSLTITGTLAENDADYYCSVWTGSARHSHTVRWGSDTKTSLPTCAVTLTQTSSMAVKLGETAELHCTLEGVQFINDNYPSWYQQRLGKAPRLLIYKSRSRASGIPERFSGDTYGNRALLNITGAQAEDEGDYYCAVWYSSSYHSDTVR</sequence>
<accession>A0A452HIR8</accession>
<feature type="signal peptide" evidence="1">
    <location>
        <begin position="1"/>
        <end position="19"/>
    </location>
</feature>
<evidence type="ECO:0000256" key="1">
    <source>
        <dbReference type="SAM" id="SignalP"/>
    </source>
</evidence>
<dbReference type="InterPro" id="IPR050150">
    <property type="entry name" value="IgV_Light_Chain"/>
</dbReference>
<feature type="chain" id="PRO_5019300645" description="Ig-like domain-containing protein" evidence="1">
    <location>
        <begin position="20"/>
        <end position="238"/>
    </location>
</feature>
<proteinExistence type="predicted"/>
<evidence type="ECO:0000313" key="4">
    <source>
        <dbReference type="Proteomes" id="UP000291020"/>
    </source>
</evidence>
<feature type="domain" description="Ig-like" evidence="2">
    <location>
        <begin position="132"/>
        <end position="238"/>
    </location>
</feature>
<dbReference type="SUPFAM" id="SSF48726">
    <property type="entry name" value="Immunoglobulin"/>
    <property type="match status" value="2"/>
</dbReference>